<dbReference type="AlphaFoldDB" id="A0A2V5IDW3"/>
<proteinExistence type="inferred from homology"/>
<evidence type="ECO:0000256" key="6">
    <source>
        <dbReference type="ARBA" id="ARBA00023004"/>
    </source>
</evidence>
<dbReference type="GO" id="GO:0004601">
    <property type="term" value="F:peroxidase activity"/>
    <property type="evidence" value="ECO:0007669"/>
    <property type="project" value="UniProtKB-KW"/>
</dbReference>
<evidence type="ECO:0000256" key="4">
    <source>
        <dbReference type="ARBA" id="ARBA00022723"/>
    </source>
</evidence>
<dbReference type="InterPro" id="IPR000028">
    <property type="entry name" value="Chloroperoxidase"/>
</dbReference>
<accession>A0A2V5IDW3</accession>
<feature type="signal peptide" evidence="8">
    <location>
        <begin position="1"/>
        <end position="16"/>
    </location>
</feature>
<dbReference type="SUPFAM" id="SSF47571">
    <property type="entry name" value="Cloroperoxidase"/>
    <property type="match status" value="1"/>
</dbReference>
<comment type="cofactor">
    <cofactor evidence="1">
        <name>heme b</name>
        <dbReference type="ChEBI" id="CHEBI:60344"/>
    </cofactor>
</comment>
<keyword evidence="6" id="KW-0408">Iron</keyword>
<name>A0A2V5IDW3_9EURO</name>
<keyword evidence="11" id="KW-1185">Reference proteome</keyword>
<keyword evidence="4" id="KW-0479">Metal-binding</keyword>
<evidence type="ECO:0000256" key="5">
    <source>
        <dbReference type="ARBA" id="ARBA00023002"/>
    </source>
</evidence>
<dbReference type="PROSITE" id="PS51405">
    <property type="entry name" value="HEME_HALOPEROXIDASE"/>
    <property type="match status" value="1"/>
</dbReference>
<sequence>MKLTLPTTLLLGLASAQPHHGPADISHWQPAGADDYRGPCPMMNTLANHHFLPHNGRNITQPRLIEALGSALNFTSALATLMFEMAIVVNPEPNATSFTLDQLNQHNILEHDASLSRSDAYFGNNHIFNATIFAQTRRYWTAPVLDAGMLANGKLARQVESKAFNPTYTFTARTEEFSLGEVAAPIIAFGDMGSGEVERTLVEYFFEHERLPVALGWKTRGEAVGVEEVNAVAEMIRNATGLITSSGSVAVSAGRKRDLHSGWRG</sequence>
<gene>
    <name evidence="10" type="ORF">BP00DRAFT_369330</name>
</gene>
<dbReference type="Proteomes" id="UP000248817">
    <property type="component" value="Unassembled WGS sequence"/>
</dbReference>
<evidence type="ECO:0000313" key="11">
    <source>
        <dbReference type="Proteomes" id="UP000248817"/>
    </source>
</evidence>
<keyword evidence="3" id="KW-0349">Heme</keyword>
<dbReference type="InterPro" id="IPR036851">
    <property type="entry name" value="Chloroperoxidase-like_sf"/>
</dbReference>
<evidence type="ECO:0000256" key="1">
    <source>
        <dbReference type="ARBA" id="ARBA00001970"/>
    </source>
</evidence>
<comment type="similarity">
    <text evidence="7">Belongs to the chloroperoxidase family.</text>
</comment>
<evidence type="ECO:0000256" key="7">
    <source>
        <dbReference type="ARBA" id="ARBA00025795"/>
    </source>
</evidence>
<evidence type="ECO:0000259" key="9">
    <source>
        <dbReference type="PROSITE" id="PS51405"/>
    </source>
</evidence>
<keyword evidence="8" id="KW-0732">Signal</keyword>
<dbReference type="Gene3D" id="1.10.489.10">
    <property type="entry name" value="Chloroperoxidase-like"/>
    <property type="match status" value="1"/>
</dbReference>
<dbReference type="Pfam" id="PF01328">
    <property type="entry name" value="Peroxidase_2"/>
    <property type="match status" value="1"/>
</dbReference>
<organism evidence="10 11">
    <name type="scientific">Aspergillus indologenus CBS 114.80</name>
    <dbReference type="NCBI Taxonomy" id="1450541"/>
    <lineage>
        <taxon>Eukaryota</taxon>
        <taxon>Fungi</taxon>
        <taxon>Dikarya</taxon>
        <taxon>Ascomycota</taxon>
        <taxon>Pezizomycotina</taxon>
        <taxon>Eurotiomycetes</taxon>
        <taxon>Eurotiomycetidae</taxon>
        <taxon>Eurotiales</taxon>
        <taxon>Aspergillaceae</taxon>
        <taxon>Aspergillus</taxon>
        <taxon>Aspergillus subgen. Circumdati</taxon>
    </lineage>
</organism>
<dbReference type="PANTHER" id="PTHR33577:SF7">
    <property type="entry name" value="HEME HALOPEROXIDASE FAMILY PROFILE DOMAIN-CONTAINING PROTEIN"/>
    <property type="match status" value="1"/>
</dbReference>
<feature type="domain" description="Heme haloperoxidase family profile" evidence="9">
    <location>
        <begin position="24"/>
        <end position="231"/>
    </location>
</feature>
<protein>
    <submittedName>
        <fullName evidence="10">Cloroperoxidase</fullName>
    </submittedName>
</protein>
<reference evidence="10 11" key="1">
    <citation type="submission" date="2018-02" db="EMBL/GenBank/DDBJ databases">
        <title>The genomes of Aspergillus section Nigri reveals drivers in fungal speciation.</title>
        <authorList>
            <consortium name="DOE Joint Genome Institute"/>
            <person name="Vesth T.C."/>
            <person name="Nybo J."/>
            <person name="Theobald S."/>
            <person name="Brandl J."/>
            <person name="Frisvad J.C."/>
            <person name="Nielsen K.F."/>
            <person name="Lyhne E.K."/>
            <person name="Kogle M.E."/>
            <person name="Kuo A."/>
            <person name="Riley R."/>
            <person name="Clum A."/>
            <person name="Nolan M."/>
            <person name="Lipzen A."/>
            <person name="Salamov A."/>
            <person name="Henrissat B."/>
            <person name="Wiebenga A."/>
            <person name="De vries R.P."/>
            <person name="Grigoriev I.V."/>
            <person name="Mortensen U.H."/>
            <person name="Andersen M.R."/>
            <person name="Baker S.E."/>
        </authorList>
    </citation>
    <scope>NUCLEOTIDE SEQUENCE [LARGE SCALE GENOMIC DNA]</scope>
    <source>
        <strain evidence="10 11">CBS 114.80</strain>
    </source>
</reference>
<evidence type="ECO:0000256" key="2">
    <source>
        <dbReference type="ARBA" id="ARBA00022559"/>
    </source>
</evidence>
<evidence type="ECO:0000256" key="8">
    <source>
        <dbReference type="SAM" id="SignalP"/>
    </source>
</evidence>
<dbReference type="EMBL" id="KZ825494">
    <property type="protein sequence ID" value="PYI32263.1"/>
    <property type="molecule type" value="Genomic_DNA"/>
</dbReference>
<keyword evidence="2 10" id="KW-0575">Peroxidase</keyword>
<dbReference type="PANTHER" id="PTHR33577">
    <property type="entry name" value="STERIGMATOCYSTIN BIOSYNTHESIS PEROXIDASE STCC-RELATED"/>
    <property type="match status" value="1"/>
</dbReference>
<keyword evidence="5" id="KW-0560">Oxidoreductase</keyword>
<evidence type="ECO:0000256" key="3">
    <source>
        <dbReference type="ARBA" id="ARBA00022617"/>
    </source>
</evidence>
<dbReference type="GO" id="GO:0046872">
    <property type="term" value="F:metal ion binding"/>
    <property type="evidence" value="ECO:0007669"/>
    <property type="project" value="UniProtKB-KW"/>
</dbReference>
<feature type="chain" id="PRO_5016074876" evidence="8">
    <location>
        <begin position="17"/>
        <end position="265"/>
    </location>
</feature>
<evidence type="ECO:0000313" key="10">
    <source>
        <dbReference type="EMBL" id="PYI32263.1"/>
    </source>
</evidence>